<dbReference type="SUPFAM" id="SSF54211">
    <property type="entry name" value="Ribosomal protein S5 domain 2-like"/>
    <property type="match status" value="1"/>
</dbReference>
<evidence type="ECO:0000256" key="1">
    <source>
        <dbReference type="ARBA" id="ARBA00008239"/>
    </source>
</evidence>
<protein>
    <submittedName>
        <fullName evidence="9">Chaperone protein HtpG</fullName>
    </submittedName>
    <submittedName>
        <fullName evidence="6">HSP90 family protein</fullName>
    </submittedName>
</protein>
<dbReference type="Proteomes" id="UP000527632">
    <property type="component" value="Unassembled WGS sequence"/>
</dbReference>
<keyword evidence="2 5" id="KW-0547">Nucleotide-binding</keyword>
<dbReference type="GO" id="GO:0005524">
    <property type="term" value="F:ATP binding"/>
    <property type="evidence" value="ECO:0007669"/>
    <property type="project" value="UniProtKB-KW"/>
</dbReference>
<dbReference type="Gene3D" id="3.30.230.80">
    <property type="match status" value="1"/>
</dbReference>
<dbReference type="Proteomes" id="UP000365297">
    <property type="component" value="Unassembled WGS sequence"/>
</dbReference>
<feature type="binding site" evidence="5">
    <location>
        <position position="73"/>
    </location>
    <ligand>
        <name>ATP</name>
        <dbReference type="ChEBI" id="CHEBI:30616"/>
    </ligand>
</feature>
<dbReference type="GO" id="GO:0016887">
    <property type="term" value="F:ATP hydrolysis activity"/>
    <property type="evidence" value="ECO:0007669"/>
    <property type="project" value="InterPro"/>
</dbReference>
<comment type="caution">
    <text evidence="6">The sequence shown here is derived from an EMBL/GenBank/DDBJ whole genome shotgun (WGS) entry which is preliminary data.</text>
</comment>
<dbReference type="EMBL" id="AABBZO010000002">
    <property type="protein sequence ID" value="EAG4461029.1"/>
    <property type="molecule type" value="Genomic_DNA"/>
</dbReference>
<dbReference type="InterPro" id="IPR001404">
    <property type="entry name" value="Hsp90_fam"/>
</dbReference>
<evidence type="ECO:0000256" key="3">
    <source>
        <dbReference type="ARBA" id="ARBA00022840"/>
    </source>
</evidence>
<dbReference type="Proteomes" id="UP000272537">
    <property type="component" value="Unassembled WGS sequence"/>
</dbReference>
<evidence type="ECO:0000313" key="11">
    <source>
        <dbReference type="Proteomes" id="UP000365297"/>
    </source>
</evidence>
<dbReference type="EMBL" id="AAAIXK010000001">
    <property type="protein sequence ID" value="EAC5549099.1"/>
    <property type="molecule type" value="Genomic_DNA"/>
</dbReference>
<evidence type="ECO:0000313" key="6">
    <source>
        <dbReference type="EMBL" id="EAC5549099.1"/>
    </source>
</evidence>
<reference evidence="11 13" key="2">
    <citation type="submission" date="2018-06" db="EMBL/GenBank/DDBJ databases">
        <authorList>
            <consortium name="GenomeTrakr: Next Generation Sequencing Network for Food Pathogen Tracability"/>
        </authorList>
    </citation>
    <scope>NUCLEOTIDE SEQUENCE [LARGE SCALE GENOMIC DNA]</scope>
    <source>
        <strain evidence="7 13">CFSAN063727</strain>
        <strain evidence="6 11">FDA00007096</strain>
        <strain evidence="8 12">LS1344</strain>
    </source>
</reference>
<proteinExistence type="inferred from homology"/>
<dbReference type="PANTHER" id="PTHR11528">
    <property type="entry name" value="HEAT SHOCK PROTEIN 90 FAMILY MEMBER"/>
    <property type="match status" value="1"/>
</dbReference>
<feature type="binding site" evidence="5">
    <location>
        <position position="163"/>
    </location>
    <ligand>
        <name>ATP</name>
        <dbReference type="ChEBI" id="CHEBI:30616"/>
    </ligand>
</feature>
<dbReference type="InterPro" id="IPR020568">
    <property type="entry name" value="Ribosomal_Su5_D2-typ_SF"/>
</dbReference>
<keyword evidence="3 5" id="KW-0067">ATP-binding</keyword>
<name>A0A0B8RCM6_LISMN</name>
<dbReference type="NCBIfam" id="NF010683">
    <property type="entry name" value="PRK14083.1"/>
    <property type="match status" value="1"/>
</dbReference>
<evidence type="ECO:0000256" key="2">
    <source>
        <dbReference type="ARBA" id="ARBA00022741"/>
    </source>
</evidence>
<keyword evidence="4" id="KW-0143">Chaperone</keyword>
<dbReference type="FunFam" id="3.30.565.10:FF:000080">
    <property type="entry name" value="Molecular chaperone HtpG"/>
    <property type="match status" value="1"/>
</dbReference>
<dbReference type="PRINTS" id="PR00775">
    <property type="entry name" value="HEATSHOCK90"/>
</dbReference>
<evidence type="ECO:0000313" key="10">
    <source>
        <dbReference type="Proteomes" id="UP000272537"/>
    </source>
</evidence>
<gene>
    <name evidence="9" type="primary">htpg</name>
    <name evidence="6" type="ORF">ARY78_01470</name>
    <name evidence="7" type="ORF">CA369_01885</name>
    <name evidence="9" type="ORF">DYZ80_00295</name>
    <name evidence="8" type="ORF">E5F58_01740</name>
</gene>
<reference evidence="9 10" key="1">
    <citation type="journal article" date="2018" name="BMC Genomics">
        <title>Genes significantly associated with lineage II food isolates of Listeria monocytogenes.</title>
        <authorList>
            <person name="Pirone-Davies C."/>
            <person name="Chen Y."/>
            <person name="Pightling A."/>
            <person name="Ryan G."/>
            <person name="Wang Y."/>
            <person name="Yao K."/>
            <person name="Hoffmann M."/>
            <person name="Allard M.W."/>
        </authorList>
    </citation>
    <scope>NUCLEOTIDE SEQUENCE [LARGE SCALE GENOMIC DNA]</scope>
    <source>
        <strain evidence="9 10">PNUSAL000550</strain>
    </source>
</reference>
<evidence type="ECO:0000313" key="13">
    <source>
        <dbReference type="Proteomes" id="UP000528151"/>
    </source>
</evidence>
<dbReference type="RefSeq" id="WP_003740521.1">
    <property type="nucleotide sequence ID" value="NC_021825.2"/>
</dbReference>
<dbReference type="GO" id="GO:0140662">
    <property type="term" value="F:ATP-dependent protein folding chaperone"/>
    <property type="evidence" value="ECO:0007669"/>
    <property type="project" value="InterPro"/>
</dbReference>
<evidence type="ECO:0000256" key="5">
    <source>
        <dbReference type="PIRSR" id="PIRSR002583-1"/>
    </source>
</evidence>
<evidence type="ECO:0000313" key="7">
    <source>
        <dbReference type="EMBL" id="EAG4461029.1"/>
    </source>
</evidence>
<feature type="binding site" evidence="5">
    <location>
        <position position="37"/>
    </location>
    <ligand>
        <name>ATP</name>
        <dbReference type="ChEBI" id="CHEBI:30616"/>
    </ligand>
</feature>
<dbReference type="Proteomes" id="UP000528151">
    <property type="component" value="Unassembled WGS sequence"/>
</dbReference>
<dbReference type="SUPFAM" id="SSF55874">
    <property type="entry name" value="ATPase domain of HSP90 chaperone/DNA topoisomerase II/histidine kinase"/>
    <property type="match status" value="1"/>
</dbReference>
<dbReference type="PIRSF" id="PIRSF002583">
    <property type="entry name" value="Hsp90"/>
    <property type="match status" value="1"/>
</dbReference>
<dbReference type="Pfam" id="PF13589">
    <property type="entry name" value="HATPase_c_3"/>
    <property type="match status" value="1"/>
</dbReference>
<accession>A0A0B8RCM6</accession>
<dbReference type="InterPro" id="IPR020575">
    <property type="entry name" value="Hsp90_N"/>
</dbReference>
<evidence type="ECO:0000313" key="9">
    <source>
        <dbReference type="EMBL" id="RKA10768.1"/>
    </source>
</evidence>
<dbReference type="InterPro" id="IPR036890">
    <property type="entry name" value="HATPase_C_sf"/>
</dbReference>
<organism evidence="6 11">
    <name type="scientific">Listeria monocytogenes</name>
    <dbReference type="NCBI Taxonomy" id="1639"/>
    <lineage>
        <taxon>Bacteria</taxon>
        <taxon>Bacillati</taxon>
        <taxon>Bacillota</taxon>
        <taxon>Bacilli</taxon>
        <taxon>Bacillales</taxon>
        <taxon>Listeriaceae</taxon>
        <taxon>Listeria</taxon>
    </lineage>
</organism>
<evidence type="ECO:0000313" key="8">
    <source>
        <dbReference type="EMBL" id="EAH4240721.1"/>
    </source>
</evidence>
<feature type="binding site" evidence="5">
    <location>
        <position position="33"/>
    </location>
    <ligand>
        <name>ATP</name>
        <dbReference type="ChEBI" id="CHEBI:30616"/>
    </ligand>
</feature>
<evidence type="ECO:0000256" key="4">
    <source>
        <dbReference type="ARBA" id="ARBA00023186"/>
    </source>
</evidence>
<dbReference type="GO" id="GO:0051082">
    <property type="term" value="F:unfolded protein binding"/>
    <property type="evidence" value="ECO:0007669"/>
    <property type="project" value="InterPro"/>
</dbReference>
<dbReference type="EMBL" id="QXLS01000001">
    <property type="protein sequence ID" value="RKA10768.1"/>
    <property type="molecule type" value="Genomic_DNA"/>
</dbReference>
<dbReference type="AlphaFoldDB" id="A0A0B8RCM6"/>
<dbReference type="KEGG" id="lmok:CQ02_04925"/>
<evidence type="ECO:0000313" key="12">
    <source>
        <dbReference type="Proteomes" id="UP000527632"/>
    </source>
</evidence>
<dbReference type="EMBL" id="AABGUK010000001">
    <property type="protein sequence ID" value="EAH4240721.1"/>
    <property type="molecule type" value="Genomic_DNA"/>
</dbReference>
<sequence length="601" mass="68418">MENYSHRFQVNLAGMIDILSNHLYDEKDVYIRELLQNATDAIRARKKIDSTLEGKIHASLTGDNNEKTLIVEDNGIGLTEDEVHAFLATIANSSKGEKNFDGESSNDFIGRFGIGLLSCFIVSDEIVMISTSKKDGGTTEWRGKADGTYSVRKIETETREPGTQVYLRLRADLDEHPECEDVEELINTLKKYGSSLESNIIVEINGLEEEINSWTKQFSNKETLSKLSKDQIIQYGEYILGTRFQDYFLIENESGRTFGIAYMIPHAVQMNAIRKNTVFLNNMYVTSEANNILPDWSFFAKCVIWTDELQPVASREAFYKNERLTSVADELGVALKKGIETLPEEALMKLLATHYLGFKALASEDAPFLKLIYPYLPVRTLNGEEKLGDIIAKNDVIYYTYSVDDFRQIKDIARSSGMTLINGGYSYDSPILAQLSYFVEGTEFVLIEPEEMTNKLRPMTVSEEQAYQPILTEMNSMMAEFDTDVLIKHFEPKDLPTIFIHSTATQELRELERAVEETNSVFSDILESIQKEQEPAPLAHLYLNLDNELIKRLFTSGKTVKELSVIVNVLYIQALLLGHYPLKRKEMVLMNQNMLRILEML</sequence>
<dbReference type="Gene3D" id="3.30.565.10">
    <property type="entry name" value="Histidine kinase-like ATPase, C-terminal domain"/>
    <property type="match status" value="1"/>
</dbReference>
<comment type="similarity">
    <text evidence="1">Belongs to the heat shock protein 90 family.</text>
</comment>